<dbReference type="InterPro" id="IPR032508">
    <property type="entry name" value="FecR_C"/>
</dbReference>
<dbReference type="PANTHER" id="PTHR30273:SF2">
    <property type="entry name" value="PROTEIN FECR"/>
    <property type="match status" value="1"/>
</dbReference>
<dbReference type="GO" id="GO:0016989">
    <property type="term" value="F:sigma factor antagonist activity"/>
    <property type="evidence" value="ECO:0007669"/>
    <property type="project" value="TreeGrafter"/>
</dbReference>
<dbReference type="EMBL" id="SJSL01000001">
    <property type="protein sequence ID" value="TCD03020.1"/>
    <property type="molecule type" value="Genomic_DNA"/>
</dbReference>
<dbReference type="AlphaFoldDB" id="A0A4R0NPR7"/>
<evidence type="ECO:0000259" key="2">
    <source>
        <dbReference type="Pfam" id="PF04773"/>
    </source>
</evidence>
<feature type="domain" description="FecR protein" evidence="2">
    <location>
        <begin position="126"/>
        <end position="214"/>
    </location>
</feature>
<protein>
    <submittedName>
        <fullName evidence="4">DUF4974 domain-containing protein</fullName>
    </submittedName>
</protein>
<keyword evidence="1" id="KW-0472">Membrane</keyword>
<feature type="domain" description="Protein FecR C-terminal" evidence="3">
    <location>
        <begin position="262"/>
        <end position="327"/>
    </location>
</feature>
<dbReference type="InterPro" id="IPR012373">
    <property type="entry name" value="Ferrdict_sens_TM"/>
</dbReference>
<organism evidence="4 5">
    <name type="scientific">Pedobacter psychroterrae</name>
    <dbReference type="NCBI Taxonomy" id="2530453"/>
    <lineage>
        <taxon>Bacteria</taxon>
        <taxon>Pseudomonadati</taxon>
        <taxon>Bacteroidota</taxon>
        <taxon>Sphingobacteriia</taxon>
        <taxon>Sphingobacteriales</taxon>
        <taxon>Sphingobacteriaceae</taxon>
        <taxon>Pedobacter</taxon>
    </lineage>
</organism>
<accession>A0A4R0NPR7</accession>
<evidence type="ECO:0000256" key="1">
    <source>
        <dbReference type="SAM" id="Phobius"/>
    </source>
</evidence>
<evidence type="ECO:0000259" key="3">
    <source>
        <dbReference type="Pfam" id="PF16344"/>
    </source>
</evidence>
<dbReference type="Pfam" id="PF04773">
    <property type="entry name" value="FecR"/>
    <property type="match status" value="1"/>
</dbReference>
<dbReference type="Gene3D" id="2.60.120.1440">
    <property type="match status" value="1"/>
</dbReference>
<dbReference type="PANTHER" id="PTHR30273">
    <property type="entry name" value="PERIPLASMIC SIGNAL SENSOR AND SIGMA FACTOR ACTIVATOR FECR-RELATED"/>
    <property type="match status" value="1"/>
</dbReference>
<keyword evidence="5" id="KW-1185">Reference proteome</keyword>
<name>A0A4R0NPR7_9SPHI</name>
<evidence type="ECO:0000313" key="5">
    <source>
        <dbReference type="Proteomes" id="UP000293347"/>
    </source>
</evidence>
<keyword evidence="1" id="KW-1133">Transmembrane helix</keyword>
<proteinExistence type="predicted"/>
<dbReference type="Pfam" id="PF16344">
    <property type="entry name" value="FecR_C"/>
    <property type="match status" value="1"/>
</dbReference>
<dbReference type="Proteomes" id="UP000293347">
    <property type="component" value="Unassembled WGS sequence"/>
</dbReference>
<gene>
    <name evidence="4" type="ORF">EZ437_03305</name>
</gene>
<dbReference type="PIRSF" id="PIRSF018266">
    <property type="entry name" value="FecR"/>
    <property type="match status" value="1"/>
</dbReference>
<feature type="transmembrane region" description="Helical" evidence="1">
    <location>
        <begin position="85"/>
        <end position="103"/>
    </location>
</feature>
<keyword evidence="1" id="KW-0812">Transmembrane</keyword>
<dbReference type="InterPro" id="IPR006860">
    <property type="entry name" value="FecR"/>
</dbReference>
<dbReference type="Gene3D" id="3.55.50.30">
    <property type="match status" value="1"/>
</dbReference>
<reference evidence="4 5" key="1">
    <citation type="submission" date="2019-02" db="EMBL/GenBank/DDBJ databases">
        <title>Pedobacter sp. RP-1-14 sp. nov., isolated from Arctic soil.</title>
        <authorList>
            <person name="Dahal R.H."/>
        </authorList>
    </citation>
    <scope>NUCLEOTIDE SEQUENCE [LARGE SCALE GENOMIC DNA]</scope>
    <source>
        <strain evidence="4 5">RP-1-14</strain>
    </source>
</reference>
<sequence>MKKEIDKELLIRYINNNCTAEDLLQVQQFLKDPMWKLALEKMLESDFSAMEDPPKADEAVLEEWDQEFRTKYFKKPPIKFWHTQWMNYAAACLLVLGAGAYFLSKQRVERVAIPTVAMVEKTNPRGVRSKVTLPDSSVVYLGPGSSISFPEQFAVKERTLTLTGEAFFEISKNPERPFVIHTGEIQTTVLGTSFKIAAFKDNLLSVEVATGKVRVSRKENTKVAELAVLIPGEGIIWNEKRGKAEAIHTDISAVKSWATGEISFKNRSLPQIAAELENWYDVEIRFANTTVVRKHLSLSIDGTASLADALDIICTTAHLNYHFNGKGQVVLSGNK</sequence>
<evidence type="ECO:0000313" key="4">
    <source>
        <dbReference type="EMBL" id="TCD03020.1"/>
    </source>
</evidence>
<dbReference type="RefSeq" id="WP_131593216.1">
    <property type="nucleotide sequence ID" value="NZ_SJSL01000001.1"/>
</dbReference>
<comment type="caution">
    <text evidence="4">The sequence shown here is derived from an EMBL/GenBank/DDBJ whole genome shotgun (WGS) entry which is preliminary data.</text>
</comment>
<dbReference type="OrthoDB" id="1119382at2"/>